<dbReference type="InterPro" id="IPR013034">
    <property type="entry name" value="DNA_topo_DNA_db_N_dom1"/>
</dbReference>
<dbReference type="GO" id="GO:0003677">
    <property type="term" value="F:DNA binding"/>
    <property type="evidence" value="ECO:0007669"/>
    <property type="project" value="UniProtKB-UniRule"/>
</dbReference>
<keyword evidence="5 8" id="KW-0238">DNA-binding</keyword>
<dbReference type="EC" id="5.6.2.1" evidence="9"/>
<feature type="active site" description="O-(3'-phospho-DNA)-tyrosine intermediate" evidence="8">
    <location>
        <position position="768"/>
    </location>
</feature>
<dbReference type="SUPFAM" id="SSF56349">
    <property type="entry name" value="DNA breaking-rejoining enzymes"/>
    <property type="match status" value="1"/>
</dbReference>
<keyword evidence="4 8" id="KW-0799">Topoisomerase</keyword>
<evidence type="ECO:0000256" key="1">
    <source>
        <dbReference type="ARBA" id="ARBA00000213"/>
    </source>
</evidence>
<dbReference type="Pfam" id="PF14370">
    <property type="entry name" value="Topo_C_assoc"/>
    <property type="match status" value="1"/>
</dbReference>
<dbReference type="AlphaFoldDB" id="A0A1X2J2J0"/>
<dbReference type="InterPro" id="IPR025834">
    <property type="entry name" value="TopoI_C_dom"/>
</dbReference>
<dbReference type="InterPro" id="IPR011010">
    <property type="entry name" value="DNA_brk_join_enz"/>
</dbReference>
<evidence type="ECO:0000313" key="14">
    <source>
        <dbReference type="Proteomes" id="UP000193560"/>
    </source>
</evidence>
<dbReference type="PRINTS" id="PR00416">
    <property type="entry name" value="EUTPISMRASEI"/>
</dbReference>
<dbReference type="InterPro" id="IPR013500">
    <property type="entry name" value="TopoI_cat_euk"/>
</dbReference>
<reference evidence="13 14" key="1">
    <citation type="submission" date="2016-07" db="EMBL/GenBank/DDBJ databases">
        <title>Pervasive Adenine N6-methylation of Active Genes in Fungi.</title>
        <authorList>
            <consortium name="DOE Joint Genome Institute"/>
            <person name="Mondo S.J."/>
            <person name="Dannebaum R.O."/>
            <person name="Kuo R.C."/>
            <person name="Labutti K."/>
            <person name="Haridas S."/>
            <person name="Kuo A."/>
            <person name="Salamov A."/>
            <person name="Ahrendt S.R."/>
            <person name="Lipzen A."/>
            <person name="Sullivan W."/>
            <person name="Andreopoulos W.B."/>
            <person name="Clum A."/>
            <person name="Lindquist E."/>
            <person name="Daum C."/>
            <person name="Ramamoorthy G.K."/>
            <person name="Gryganskyi A."/>
            <person name="Culley D."/>
            <person name="Magnuson J.K."/>
            <person name="James T.Y."/>
            <person name="O'Malley M.A."/>
            <person name="Stajich J.E."/>
            <person name="Spatafora J.W."/>
            <person name="Visel A."/>
            <person name="Grigoriev I.V."/>
        </authorList>
    </citation>
    <scope>NUCLEOTIDE SEQUENCE [LARGE SCALE GENOMIC DNA]</scope>
    <source>
        <strain evidence="13 14">NRRL 1336</strain>
    </source>
</reference>
<dbReference type="InterPro" id="IPR013030">
    <property type="entry name" value="DNA_topo_DNA_db_N_dom2"/>
</dbReference>
<feature type="domain" description="DNA topoisomerase I eukaryotic-type" evidence="12">
    <location>
        <begin position="334"/>
        <end position="782"/>
    </location>
</feature>
<evidence type="ECO:0000313" key="13">
    <source>
        <dbReference type="EMBL" id="ORZ25444.1"/>
    </source>
</evidence>
<keyword evidence="14" id="KW-1185">Reference proteome</keyword>
<dbReference type="Pfam" id="PF01028">
    <property type="entry name" value="Topoisom_I"/>
    <property type="match status" value="1"/>
</dbReference>
<dbReference type="Proteomes" id="UP000193560">
    <property type="component" value="Unassembled WGS sequence"/>
</dbReference>
<dbReference type="Gene3D" id="1.10.132.10">
    <property type="match status" value="1"/>
</dbReference>
<dbReference type="Gene3D" id="2.170.11.10">
    <property type="entry name" value="DNA Topoisomerase I, domain 2"/>
    <property type="match status" value="1"/>
</dbReference>
<organism evidence="13 14">
    <name type="scientific">Absidia repens</name>
    <dbReference type="NCBI Taxonomy" id="90262"/>
    <lineage>
        <taxon>Eukaryota</taxon>
        <taxon>Fungi</taxon>
        <taxon>Fungi incertae sedis</taxon>
        <taxon>Mucoromycota</taxon>
        <taxon>Mucoromycotina</taxon>
        <taxon>Mucoromycetes</taxon>
        <taxon>Mucorales</taxon>
        <taxon>Cunninghamellaceae</taxon>
        <taxon>Absidia</taxon>
    </lineage>
</organism>
<keyword evidence="6 8" id="KW-0413">Isomerase</keyword>
<dbReference type="PANTHER" id="PTHR10290:SF3">
    <property type="entry name" value="DNA TOPOISOMERASE 1"/>
    <property type="match status" value="1"/>
</dbReference>
<name>A0A1X2J2J0_9FUNG</name>
<evidence type="ECO:0000259" key="12">
    <source>
        <dbReference type="SMART" id="SM00435"/>
    </source>
</evidence>
<dbReference type="Gene3D" id="3.90.15.10">
    <property type="entry name" value="Topoisomerase I, Chain A, domain 3"/>
    <property type="match status" value="1"/>
</dbReference>
<dbReference type="InterPro" id="IPR013499">
    <property type="entry name" value="TopoI_euk"/>
</dbReference>
<feature type="coiled-coil region" evidence="10">
    <location>
        <begin position="664"/>
        <end position="756"/>
    </location>
</feature>
<dbReference type="GO" id="GO:0007059">
    <property type="term" value="P:chromosome segregation"/>
    <property type="evidence" value="ECO:0007669"/>
    <property type="project" value="TreeGrafter"/>
</dbReference>
<protein>
    <recommendedName>
        <fullName evidence="9">DNA topoisomerase I</fullName>
        <ecNumber evidence="9">5.6.2.1</ecNumber>
    </recommendedName>
    <alternativeName>
        <fullName evidence="9">DNA topoisomerase 1</fullName>
    </alternativeName>
</protein>
<dbReference type="GO" id="GO:0005694">
    <property type="term" value="C:chromosome"/>
    <property type="evidence" value="ECO:0007669"/>
    <property type="project" value="InterPro"/>
</dbReference>
<feature type="compositionally biased region" description="Acidic residues" evidence="11">
    <location>
        <begin position="49"/>
        <end position="61"/>
    </location>
</feature>
<dbReference type="GO" id="GO:0006265">
    <property type="term" value="P:DNA topological change"/>
    <property type="evidence" value="ECO:0007669"/>
    <property type="project" value="UniProtKB-UniRule"/>
</dbReference>
<comment type="function">
    <text evidence="9">Releases the supercoiling and torsional tension of DNA introduced during the DNA replication and transcription by transiently cleaving and rejoining one strand of the DNA duplex. Introduces a single-strand break via transesterification at the specific target site 5'-[CT]CCTTp site in duplex DNA. The scissile phosphodiester is attacked by the catalytic tyrosine of the enzyme, resulting in the formation of a DNA-(3'-phosphotyrosyl)-enzyme intermediate and the expulsion of a 5'-OH DNA strand. The free DNA strand then undergoes passage around the unbroken strand thus removing DNA supercoils. Finally, in the religation step, the DNA 5'-OH attacks the covalent intermediate to expel the active-site tyrosine and restore the DNA phosphodiester backbone.</text>
</comment>
<dbReference type="GO" id="GO:0005730">
    <property type="term" value="C:nucleolus"/>
    <property type="evidence" value="ECO:0007669"/>
    <property type="project" value="TreeGrafter"/>
</dbReference>
<feature type="compositionally biased region" description="Polar residues" evidence="11">
    <location>
        <begin position="38"/>
        <end position="48"/>
    </location>
</feature>
<comment type="caution">
    <text evidence="13">The sequence shown here is derived from an EMBL/GenBank/DDBJ whole genome shotgun (WGS) entry which is preliminary data.</text>
</comment>
<dbReference type="GO" id="GO:0006260">
    <property type="term" value="P:DNA replication"/>
    <property type="evidence" value="ECO:0007669"/>
    <property type="project" value="TreeGrafter"/>
</dbReference>
<dbReference type="FunFam" id="2.170.11.10:FF:000001">
    <property type="entry name" value="DNA topoisomerase I"/>
    <property type="match status" value="1"/>
</dbReference>
<dbReference type="InterPro" id="IPR001631">
    <property type="entry name" value="TopoI"/>
</dbReference>
<comment type="catalytic activity">
    <reaction evidence="1 8 9">
        <text>ATP-independent breakage of single-stranded DNA, followed by passage and rejoining.</text>
        <dbReference type="EC" id="5.6.2.1"/>
    </reaction>
</comment>
<dbReference type="FunFam" id="3.90.15.10:FF:000003">
    <property type="entry name" value="DNA topoisomerase I"/>
    <property type="match status" value="1"/>
</dbReference>
<sequence>MSDSEDDIPLSQRNGTMLKTKGPTLLSDPRAINDITPDPSQARSSSTIPEDDDSDDDDDDIPLSQRKDLKNKRPTAESDDDDDDIPLAKRQAASKPAIKEESSDDEDDIPLARKQKKQLNKQPKAPKAPKVAQPKALKRAVPAVKSEPGTPNSKKLKMEAKAAEEAEVYRWWEQEMERRAGDNDQDDDSVRWTELAHYGVLFPPEYVPHGIPMKYDGKPIKLTPEAEEVASFFAALLETDHGKNPTFQKNFFNDFQKVLAQSPKNPKLTSFEKCDFRPMWEKFEMDKERKKQMTKEEKLKIKEERSKLEEPFLFATVDGRKEQIGNFRIEPPGLFRGRGDHPKTGRLKLRVYPEQVTLNLAKESPIPPTLPGHKWGKIVHDQQATWLATWKENINDTSKYVFLAANSSWKGQSDMKKFDKARELKGHVDKIRANYTNDLKDKLTETRQRATAMYLIDRLALRAGNEKGDEEADTVGCCSLRYEHITLEHPNTVHFDFLGKDSIRYENSVQVDHQIFKNLKLFQKQVGPGNAIFDRLTTTGLNKHLNSYMPGLSAKVFRTYNASFTCQQQLDKLTNADDSIPDKILSFNRANREVAVLCNHQRAASKSHGQQMLKIADRIRAIKYQRRKLRKQLFALDSSIKKKRPELAEDESDLDDEWIEAYDIETIEKEREKAKTRFDKQNDKLKAEGTALQPESELQEKLKKVDQLKVQLDKERKTGKVEVPSNMTVEKLLAKIEKLNERINATKIQATDKEENKEISLGTSKMNYIDPRIIVAWCRSYQVPMEKVYSKTLVNKFRWAETIPDDWKF</sequence>
<proteinExistence type="inferred from homology"/>
<dbReference type="Gene3D" id="1.10.10.41">
    <property type="entry name" value="Yeast DNA topoisomerase - domain 1"/>
    <property type="match status" value="1"/>
</dbReference>
<dbReference type="InterPro" id="IPR018521">
    <property type="entry name" value="TopoIB_AS"/>
</dbReference>
<comment type="similarity">
    <text evidence="3 8 9">Belongs to the type IB topoisomerase family.</text>
</comment>
<evidence type="ECO:0000256" key="4">
    <source>
        <dbReference type="ARBA" id="ARBA00023029"/>
    </source>
</evidence>
<evidence type="ECO:0000256" key="2">
    <source>
        <dbReference type="ARBA" id="ARBA00004123"/>
    </source>
</evidence>
<keyword evidence="7" id="KW-0539">Nucleus</keyword>
<dbReference type="OrthoDB" id="47179at2759"/>
<evidence type="ECO:0000256" key="8">
    <source>
        <dbReference type="PROSITE-ProRule" id="PRU01382"/>
    </source>
</evidence>
<dbReference type="InterPro" id="IPR014727">
    <property type="entry name" value="TopoI_cat_a/b-sub_euk"/>
</dbReference>
<evidence type="ECO:0000256" key="5">
    <source>
        <dbReference type="ARBA" id="ARBA00023125"/>
    </source>
</evidence>
<dbReference type="InterPro" id="IPR051062">
    <property type="entry name" value="Topoisomerase_IB"/>
</dbReference>
<keyword evidence="10" id="KW-0175">Coiled coil</keyword>
<feature type="compositionally biased region" description="Low complexity" evidence="11">
    <location>
        <begin position="120"/>
        <end position="135"/>
    </location>
</feature>
<evidence type="ECO:0000256" key="3">
    <source>
        <dbReference type="ARBA" id="ARBA00006645"/>
    </source>
</evidence>
<accession>A0A1X2J2J0</accession>
<evidence type="ECO:0000256" key="6">
    <source>
        <dbReference type="ARBA" id="ARBA00023235"/>
    </source>
</evidence>
<dbReference type="GO" id="GO:0003917">
    <property type="term" value="F:DNA topoisomerase type I (single strand cut, ATP-independent) activity"/>
    <property type="evidence" value="ECO:0007669"/>
    <property type="project" value="UniProtKB-UniRule"/>
</dbReference>
<dbReference type="EMBL" id="MCGE01000001">
    <property type="protein sequence ID" value="ORZ25444.1"/>
    <property type="molecule type" value="Genomic_DNA"/>
</dbReference>
<evidence type="ECO:0000256" key="7">
    <source>
        <dbReference type="ARBA" id="ARBA00023242"/>
    </source>
</evidence>
<gene>
    <name evidence="13" type="ORF">BCR42DRAFT_340531</name>
</gene>
<dbReference type="InterPro" id="IPR008336">
    <property type="entry name" value="TopoI_DNA-bd_euk"/>
</dbReference>
<comment type="subcellular location">
    <subcellularLocation>
        <location evidence="2">Nucleus</location>
    </subcellularLocation>
</comment>
<feature type="region of interest" description="Disordered" evidence="11">
    <location>
        <begin position="1"/>
        <end position="158"/>
    </location>
</feature>
<dbReference type="InterPro" id="IPR014711">
    <property type="entry name" value="TopoI_cat_a-hlx-sub_euk"/>
</dbReference>
<dbReference type="PANTHER" id="PTHR10290">
    <property type="entry name" value="DNA TOPOISOMERASE I"/>
    <property type="match status" value="1"/>
</dbReference>
<dbReference type="CDD" id="cd00659">
    <property type="entry name" value="Topo_IB_C"/>
    <property type="match status" value="1"/>
</dbReference>
<evidence type="ECO:0000256" key="9">
    <source>
        <dbReference type="RuleBase" id="RU365101"/>
    </source>
</evidence>
<dbReference type="SMART" id="SM00435">
    <property type="entry name" value="TOPEUc"/>
    <property type="match status" value="1"/>
</dbReference>
<evidence type="ECO:0000256" key="11">
    <source>
        <dbReference type="SAM" id="MobiDB-lite"/>
    </source>
</evidence>
<dbReference type="FunFam" id="1.10.10.41:FF:000001">
    <property type="entry name" value="DNA topoisomerase I"/>
    <property type="match status" value="1"/>
</dbReference>
<dbReference type="PROSITE" id="PS00176">
    <property type="entry name" value="TOPO_IB_1"/>
    <property type="match status" value="1"/>
</dbReference>
<dbReference type="STRING" id="90262.A0A1X2J2J0"/>
<evidence type="ECO:0000256" key="10">
    <source>
        <dbReference type="SAM" id="Coils"/>
    </source>
</evidence>
<dbReference type="CDD" id="cd00660">
    <property type="entry name" value="Topoisomer_IB_N"/>
    <property type="match status" value="1"/>
</dbReference>
<dbReference type="PROSITE" id="PS52038">
    <property type="entry name" value="TOPO_IB_2"/>
    <property type="match status" value="1"/>
</dbReference>
<dbReference type="SUPFAM" id="SSF56741">
    <property type="entry name" value="Eukaryotic DNA topoisomerase I, N-terminal DNA-binding fragment"/>
    <property type="match status" value="1"/>
</dbReference>
<dbReference type="Pfam" id="PF02919">
    <property type="entry name" value="Topoisom_I_N"/>
    <property type="match status" value="1"/>
</dbReference>
<dbReference type="InterPro" id="IPR036202">
    <property type="entry name" value="TopoI_DNA-bd_euk_N_sf"/>
</dbReference>